<dbReference type="NCBIfam" id="NF012211">
    <property type="entry name" value="tand_rpt_95"/>
    <property type="match status" value="16"/>
</dbReference>
<dbReference type="NCBIfam" id="TIGR01965">
    <property type="entry name" value="VCBS_repeat"/>
    <property type="match status" value="3"/>
</dbReference>
<evidence type="ECO:0000313" key="10">
    <source>
        <dbReference type="Proteomes" id="UP000324611"/>
    </source>
</evidence>
<feature type="region of interest" description="Disordered" evidence="8">
    <location>
        <begin position="887"/>
        <end position="907"/>
    </location>
</feature>
<reference evidence="9 10" key="1">
    <citation type="submission" date="2019-09" db="EMBL/GenBank/DDBJ databases">
        <title>Chitinophaga ginsengihumi sp. nov., isolated from soil of ginseng rhizosphere.</title>
        <authorList>
            <person name="Lee J."/>
        </authorList>
    </citation>
    <scope>NUCLEOTIDE SEQUENCE [LARGE SCALE GENOMIC DNA]</scope>
    <source>
        <strain evidence="9 10">BN140078</strain>
    </source>
</reference>
<dbReference type="NCBIfam" id="TIGR04131">
    <property type="entry name" value="Bac_Flav_CTERM"/>
    <property type="match status" value="1"/>
</dbReference>
<feature type="region of interest" description="Disordered" evidence="8">
    <location>
        <begin position="160"/>
        <end position="180"/>
    </location>
</feature>
<feature type="region of interest" description="Disordered" evidence="8">
    <location>
        <begin position="524"/>
        <end position="544"/>
    </location>
</feature>
<evidence type="ECO:0000256" key="3">
    <source>
        <dbReference type="ARBA" id="ARBA00022737"/>
    </source>
</evidence>
<feature type="region of interest" description="Disordered" evidence="8">
    <location>
        <begin position="341"/>
        <end position="362"/>
    </location>
</feature>
<dbReference type="PANTHER" id="PTHR24025">
    <property type="entry name" value="DESMOGLEIN FAMILY MEMBER"/>
    <property type="match status" value="1"/>
</dbReference>
<keyword evidence="6" id="KW-1133">Transmembrane helix</keyword>
<evidence type="ECO:0000256" key="6">
    <source>
        <dbReference type="ARBA" id="ARBA00022989"/>
    </source>
</evidence>
<organism evidence="9 10">
    <name type="scientific">Chitinophaga agrisoli</name>
    <dbReference type="NCBI Taxonomy" id="2607653"/>
    <lineage>
        <taxon>Bacteria</taxon>
        <taxon>Pseudomonadati</taxon>
        <taxon>Bacteroidota</taxon>
        <taxon>Chitinophagia</taxon>
        <taxon>Chitinophagales</taxon>
        <taxon>Chitinophagaceae</taxon>
        <taxon>Chitinophaga</taxon>
    </lineage>
</organism>
<dbReference type="InterPro" id="IPR010221">
    <property type="entry name" value="VCBS_dom"/>
</dbReference>
<dbReference type="Pfam" id="PF13585">
    <property type="entry name" value="CHU_C"/>
    <property type="match status" value="1"/>
</dbReference>
<evidence type="ECO:0000313" key="9">
    <source>
        <dbReference type="EMBL" id="KAA2242645.1"/>
    </source>
</evidence>
<feature type="region of interest" description="Disordered" evidence="8">
    <location>
        <begin position="1412"/>
        <end position="1446"/>
    </location>
</feature>
<keyword evidence="2" id="KW-0812">Transmembrane</keyword>
<dbReference type="PANTHER" id="PTHR24025:SF23">
    <property type="entry name" value="NEURAL-CADHERIN"/>
    <property type="match status" value="1"/>
</dbReference>
<feature type="region of interest" description="Disordered" evidence="8">
    <location>
        <begin position="1063"/>
        <end position="1084"/>
    </location>
</feature>
<comment type="subcellular location">
    <subcellularLocation>
        <location evidence="1">Membrane</location>
    </subcellularLocation>
</comment>
<keyword evidence="10" id="KW-1185">Reference proteome</keyword>
<proteinExistence type="predicted"/>
<evidence type="ECO:0000256" key="7">
    <source>
        <dbReference type="ARBA" id="ARBA00023136"/>
    </source>
</evidence>
<name>A0A5B2VUC1_9BACT</name>
<dbReference type="InterPro" id="IPR050971">
    <property type="entry name" value="Cadherin-domain_protein"/>
</dbReference>
<dbReference type="GO" id="GO:0098609">
    <property type="term" value="P:cell-cell adhesion"/>
    <property type="evidence" value="ECO:0007669"/>
    <property type="project" value="TreeGrafter"/>
</dbReference>
<dbReference type="InterPro" id="IPR026341">
    <property type="entry name" value="T9SS_type_B"/>
</dbReference>
<dbReference type="GO" id="GO:0005911">
    <property type="term" value="C:cell-cell junction"/>
    <property type="evidence" value="ECO:0007669"/>
    <property type="project" value="TreeGrafter"/>
</dbReference>
<accession>A0A5B2VUC1</accession>
<gene>
    <name evidence="9" type="ORF">F0L74_08925</name>
</gene>
<dbReference type="Gene3D" id="2.60.40.3440">
    <property type="match status" value="16"/>
</dbReference>
<evidence type="ECO:0000256" key="1">
    <source>
        <dbReference type="ARBA" id="ARBA00004370"/>
    </source>
</evidence>
<reference evidence="9 10" key="2">
    <citation type="submission" date="2019-09" db="EMBL/GenBank/DDBJ databases">
        <authorList>
            <person name="Jin C."/>
        </authorList>
    </citation>
    <scope>NUCLEOTIDE SEQUENCE [LARGE SCALE GENOMIC DNA]</scope>
    <source>
        <strain evidence="9 10">BN140078</strain>
    </source>
</reference>
<comment type="caution">
    <text evidence="9">The sequence shown here is derived from an EMBL/GenBank/DDBJ whole genome shotgun (WGS) entry which is preliminary data.</text>
</comment>
<feature type="region of interest" description="Disordered" evidence="8">
    <location>
        <begin position="975"/>
        <end position="1001"/>
    </location>
</feature>
<evidence type="ECO:0000256" key="2">
    <source>
        <dbReference type="ARBA" id="ARBA00022692"/>
    </source>
</evidence>
<keyword evidence="3" id="KW-0677">Repeat</keyword>
<feature type="region of interest" description="Disordered" evidence="8">
    <location>
        <begin position="614"/>
        <end position="639"/>
    </location>
</feature>
<feature type="compositionally biased region" description="Low complexity" evidence="8">
    <location>
        <begin position="887"/>
        <end position="900"/>
    </location>
</feature>
<feature type="compositionally biased region" description="Low complexity" evidence="8">
    <location>
        <begin position="975"/>
        <end position="991"/>
    </location>
</feature>
<keyword evidence="4" id="KW-0106">Calcium</keyword>
<dbReference type="GO" id="GO:0005509">
    <property type="term" value="F:calcium ion binding"/>
    <property type="evidence" value="ECO:0007669"/>
    <property type="project" value="TreeGrafter"/>
</dbReference>
<protein>
    <submittedName>
        <fullName evidence="9">Tandem-95 repeat protein</fullName>
    </submittedName>
</protein>
<evidence type="ECO:0000256" key="8">
    <source>
        <dbReference type="SAM" id="MobiDB-lite"/>
    </source>
</evidence>
<dbReference type="GO" id="GO:0016020">
    <property type="term" value="C:membrane"/>
    <property type="evidence" value="ECO:0007669"/>
    <property type="project" value="UniProtKB-SubCell"/>
</dbReference>
<feature type="compositionally biased region" description="Polar residues" evidence="8">
    <location>
        <begin position="1413"/>
        <end position="1446"/>
    </location>
</feature>
<feature type="region of interest" description="Disordered" evidence="8">
    <location>
        <begin position="1244"/>
        <end position="1264"/>
    </location>
</feature>
<keyword evidence="5" id="KW-0130">Cell adhesion</keyword>
<feature type="region of interest" description="Disordered" evidence="8">
    <location>
        <begin position="67"/>
        <end position="91"/>
    </location>
</feature>
<keyword evidence="7" id="KW-0472">Membrane</keyword>
<sequence length="1635" mass="166561">MDGDVLTYTKATDPAHGLVVVNAGGTYIYTPAADYNGPDQFTIDISDGHGGTTTVTVNIMVTAANDAPTGTGDTKTTPEDTPVNGSVTGSDVDGDALTFTKATDPAHGSVVVASNGDYTYTPAADYNGPDQLTIDISDGHGGTTTVTVNITVTAVNDAPTGTGDTKTTPEDTPVSGTVTGTDADGDVLTFTKATDPAHGSVVVASNGDYTYTPAADYNGPDQFTIDISDGHGGTTTVTVNITVTAVNDAPTGTGDTKTTPEDTPVSGTVIGTDADGDALNFTKATDPAHGSVVVASNGDYTYTPAADYNGPDQFTIDISDGHGGTTTVTVNITVTAVNDAPTGTGDTKTTPEDTPVSGTVTGTDADGDVLTFTKATDPAHGSVVVASNGDYTYTPAADYNGPDQFTIDISDGHGGTTTVIVNITVTAVNDAPTGTGDTKTTLEDTPINSGVTGNDVDGDVLTYTKATDPAHGVVVVNAGGTYTYTPAADYNGPDQFTIDISDGHGGTTTVTVNITVTAVNDAPTGTGDTKTTPEDTPVSGTVTGTDADGDVLTFTKATDPAHGSVVVASNGDYTYTPTADYNGPDQFTIDISDGHGGTTTVTVNITVTAVNDAPTGTGDTKTTPEDTPVSGTVTGTDADGDALTFTKATDPAHGSVVVASNGDYTYTPAADYNGPDQFTIDISDGHGGTATVTVNIAVTTVNDAPSGTGDTKTTQEDTPVNGTVAGTDADGDALTFTKATDPAHGSVVVSSNGDYTYTPAADYNGPDQFTIDISDGHGGTTTVTVNITVTAVNDAPTGTGDTKTTPEDTPVSGAVTGNDVDGDALTFTKATDPAHGIVVVNTDGTYSYTPAANYYGPDQFTIDINDGHGGTTVTVNITVTAVNDTPTGTGDTKTTNEDTPVSGTVTGTDVDGDALTFTKATDPAHGTVVVNPDGTYTYTPAPGYNGPDQFTIDISDGHGGTTTITVNITVTAANDTPTGTGDTKTTPEDTPASGTVTGTDADGDALTFTKATDPAHGAVVVNPDGTYTYTPAANYYGPDQFTIDITDGHGGTTTVTVNITVTPVNDDPTGAGDTKTTNEDTPVSGIVTGTDIDGDALNFTKATDPAHGTAVVNPDGTYTYTPAPGYNGPDQFTIDISDGHGGATTVTVNITVTAANDAPTGTGDAKTTPEDTPVNGTVTGTDADGDALNFTKATNPAHGTVVVNPDGTYTYTPAANYNGPEQFTINISDGHGGTTTVTVNITVTPVNDDPTGTGDTKTTNENTPVSGTVTGTDVDGDVLTFTKATDPAHGTVIVNTGGTYTYTPTAGYTGPDSFTIQISDGNGGTTTVSVNITVLPVTANAGITLVKVGLVKGNSITYIFNIANTGTAPLHDVTITDPMIGLTKTLTADLLPGTNVTETAVYTLTQADRESGRVTNTATATGQTPANTTVSDISGTSANNDTPTASSVTLAPQANDDEVETKMNIPVAIPVLANDDAMHSDFDPATVVIIAIPKHGQVIVNEDGTVTYIPENGYIGDDGFSYQVKDKDGYLTNIAVVKVNVVVADIKIPTLFTPNGDGKNDAFEIRGLNRYPENELVVINRWGNEVFRQNNYQNNWKGDGLNEGTYYYLLRIKKTDGSGWEVFKGYTTIIRKFKQ</sequence>
<dbReference type="Pfam" id="PF17963">
    <property type="entry name" value="Big_9"/>
    <property type="match status" value="16"/>
</dbReference>
<dbReference type="Proteomes" id="UP000324611">
    <property type="component" value="Unassembled WGS sequence"/>
</dbReference>
<evidence type="ECO:0000256" key="5">
    <source>
        <dbReference type="ARBA" id="ARBA00022889"/>
    </source>
</evidence>
<evidence type="ECO:0000256" key="4">
    <source>
        <dbReference type="ARBA" id="ARBA00022837"/>
    </source>
</evidence>
<dbReference type="EMBL" id="VUOC01000002">
    <property type="protein sequence ID" value="KAA2242645.1"/>
    <property type="molecule type" value="Genomic_DNA"/>
</dbReference>